<keyword evidence="2" id="KW-1133">Transmembrane helix</keyword>
<feature type="region of interest" description="Disordered" evidence="1">
    <location>
        <begin position="275"/>
        <end position="329"/>
    </location>
</feature>
<evidence type="ECO:0000313" key="5">
    <source>
        <dbReference type="Proteomes" id="UP001302072"/>
    </source>
</evidence>
<feature type="region of interest" description="Disordered" evidence="1">
    <location>
        <begin position="348"/>
        <end position="381"/>
    </location>
</feature>
<dbReference type="Proteomes" id="UP001302072">
    <property type="component" value="Chromosome"/>
</dbReference>
<organism evidence="4 5">
    <name type="scientific">Stenotrophomonas oahuensis</name>
    <dbReference type="NCBI Taxonomy" id="3003271"/>
    <lineage>
        <taxon>Bacteria</taxon>
        <taxon>Pseudomonadati</taxon>
        <taxon>Pseudomonadota</taxon>
        <taxon>Gammaproteobacteria</taxon>
        <taxon>Lysobacterales</taxon>
        <taxon>Lysobacteraceae</taxon>
        <taxon>Stenotrophomonas</taxon>
    </lineage>
</organism>
<dbReference type="EMBL" id="CP115541">
    <property type="protein sequence ID" value="WNH53824.1"/>
    <property type="molecule type" value="Genomic_DNA"/>
</dbReference>
<name>A0ABY9YSA5_9GAMM</name>
<feature type="transmembrane region" description="Helical" evidence="2">
    <location>
        <begin position="207"/>
        <end position="230"/>
    </location>
</feature>
<keyword evidence="5" id="KW-1185">Reference proteome</keyword>
<feature type="domain" description="Protein-glutamine gamma-glutamyltransferase-like C-terminal" evidence="3">
    <location>
        <begin position="464"/>
        <end position="533"/>
    </location>
</feature>
<feature type="compositionally biased region" description="Basic and acidic residues" evidence="1">
    <location>
        <begin position="358"/>
        <end position="374"/>
    </location>
</feature>
<feature type="compositionally biased region" description="Acidic residues" evidence="1">
    <location>
        <begin position="292"/>
        <end position="308"/>
    </location>
</feature>
<gene>
    <name evidence="4" type="ORF">PDM29_05965</name>
</gene>
<proteinExistence type="predicted"/>
<accession>A0ABY9YSA5</accession>
<keyword evidence="2" id="KW-0812">Transmembrane</keyword>
<evidence type="ECO:0000313" key="4">
    <source>
        <dbReference type="EMBL" id="WNH53824.1"/>
    </source>
</evidence>
<evidence type="ECO:0000256" key="2">
    <source>
        <dbReference type="SAM" id="Phobius"/>
    </source>
</evidence>
<evidence type="ECO:0000259" key="3">
    <source>
        <dbReference type="Pfam" id="PF13559"/>
    </source>
</evidence>
<evidence type="ECO:0000256" key="1">
    <source>
        <dbReference type="SAM" id="MobiDB-lite"/>
    </source>
</evidence>
<sequence>MRIDQLNVNLRARSEWEAMELGTALVRRHARAIWLPLLYVGLPLFAGVNALAWWTDSFFLAWLLMWWLKPVSDRLALYVISRGVFGDEPTPWQTLRAQRRWGWNGFWGYLGWRRFSPFRSLLLPVNLLEGSDATHRGQRRRAILSSAFSHATLLTTVCMVFELVIVAGLIACIFMFVPFDLLSDSWRAAWAMVTELMPPWAKLGVNFFFWFAATLISPFYAGAGFALYLNRRTEMEAWDVEIAFRRLRDRLQQAAPLLVLALVLVWPLGGLHAQESPEREQAQQCAAPDSHGDDDEAYEDEEEDEDSDTVPADDPSNTAEVIFGGPRPDTAGFRQAVQRAYEDPLITPTREVTTWEPTQEKDKEKKEKDKKDSDANANRKGPKLPAQIAEWLLWGVVGVLVIILLATSPWWIRWLRGSGARRAQAASAVHEEAVSIPDVVPPDPAARARDLWQQGRPRAALALLYRASVDSMSERADVVLPPGATESQCLRASRRMPEEADRTLFARIVRVWQYAAYAGRLPETDEFDELATTLQQQFRWRA</sequence>
<reference evidence="4 5" key="1">
    <citation type="submission" date="2022-12" db="EMBL/GenBank/DDBJ databases">
        <title>Two new species, Stenotrophomonas aracearum and Stenotrophomonas oahuensis, isolated from Anthurium (Araceae family) in Hawaii.</title>
        <authorList>
            <person name="Chunag S.C."/>
            <person name="Dobhal S."/>
            <person name="Alvarez A."/>
            <person name="Arif M."/>
        </authorList>
    </citation>
    <scope>NUCLEOTIDE SEQUENCE [LARGE SCALE GENOMIC DNA]</scope>
    <source>
        <strain evidence="4 5">A5586</strain>
    </source>
</reference>
<keyword evidence="2" id="KW-0472">Membrane</keyword>
<dbReference type="RefSeq" id="WP_311192954.1">
    <property type="nucleotide sequence ID" value="NZ_CP115541.1"/>
</dbReference>
<feature type="transmembrane region" description="Helical" evidence="2">
    <location>
        <begin position="391"/>
        <end position="412"/>
    </location>
</feature>
<dbReference type="Pfam" id="PF13559">
    <property type="entry name" value="DUF4129"/>
    <property type="match status" value="1"/>
</dbReference>
<protein>
    <submittedName>
        <fullName evidence="4">DUF4129 domain-containing protein</fullName>
    </submittedName>
</protein>
<feature type="transmembrane region" description="Helical" evidence="2">
    <location>
        <begin position="148"/>
        <end position="177"/>
    </location>
</feature>
<dbReference type="InterPro" id="IPR025403">
    <property type="entry name" value="TgpA-like_C"/>
</dbReference>